<dbReference type="PANTHER" id="PTHR42244:SF2">
    <property type="entry name" value="ANTITOXIN VAPB3-RELATED"/>
    <property type="match status" value="1"/>
</dbReference>
<accession>A0A060HTE7</accession>
<keyword evidence="2" id="KW-1185">Reference proteome</keyword>
<name>A0A060HTE7_9ARCH</name>
<dbReference type="STRING" id="926571.NVIE_021300"/>
<dbReference type="KEGG" id="nvn:NVIE_021300"/>
<reference evidence="1 2" key="1">
    <citation type="journal article" date="2014" name="Int. J. Syst. Evol. Microbiol.">
        <title>Nitrososphaera viennensis gen. nov., sp. nov., an aerobic and mesophilic, ammonia-oxidizing archaeon from soil and a member of the archaeal phylum Thaumarchaeota.</title>
        <authorList>
            <person name="Stieglmeier M."/>
            <person name="Klingl A."/>
            <person name="Alves R.J."/>
            <person name="Rittmann S.K."/>
            <person name="Melcher M."/>
            <person name="Leisch N."/>
            <person name="Schleper C."/>
        </authorList>
    </citation>
    <scope>NUCLEOTIDE SEQUENCE [LARGE SCALE GENOMIC DNA]</scope>
    <source>
        <strain evidence="1">EN76</strain>
    </source>
</reference>
<evidence type="ECO:0000313" key="1">
    <source>
        <dbReference type="EMBL" id="AIC16392.1"/>
    </source>
</evidence>
<dbReference type="InterPro" id="IPR039709">
    <property type="entry name" value="VapB3-like"/>
</dbReference>
<organism evidence="1 2">
    <name type="scientific">Nitrososphaera viennensis EN76</name>
    <dbReference type="NCBI Taxonomy" id="926571"/>
    <lineage>
        <taxon>Archaea</taxon>
        <taxon>Nitrososphaerota</taxon>
        <taxon>Nitrososphaeria</taxon>
        <taxon>Nitrososphaerales</taxon>
        <taxon>Nitrososphaeraceae</taxon>
        <taxon>Nitrososphaera</taxon>
    </lineage>
</organism>
<sequence length="83" mass="9679">MYVSIVIQPMAGTPLSVRIPEETKKKMKEVDIDWSEYIRTAIEDKIRESRRKKVADSMDAIREKTKYGAFDSAKSIREDRDAR</sequence>
<evidence type="ECO:0008006" key="3">
    <source>
        <dbReference type="Google" id="ProtNLM"/>
    </source>
</evidence>
<dbReference type="AlphaFoldDB" id="A0A060HTE7"/>
<protein>
    <recommendedName>
        <fullName evidence="3">VapB-type antitoxin</fullName>
    </recommendedName>
</protein>
<dbReference type="PANTHER" id="PTHR42244">
    <property type="entry name" value="ANTITOXIN VAPB3-RELATED"/>
    <property type="match status" value="1"/>
</dbReference>
<dbReference type="EMBL" id="CP007536">
    <property type="protein sequence ID" value="AIC16392.1"/>
    <property type="molecule type" value="Genomic_DNA"/>
</dbReference>
<proteinExistence type="predicted"/>
<gene>
    <name evidence="1" type="ORF">NVIE_021300</name>
</gene>
<dbReference type="HOGENOM" id="CLU_175270_2_0_2"/>
<evidence type="ECO:0000313" key="2">
    <source>
        <dbReference type="Proteomes" id="UP000027093"/>
    </source>
</evidence>
<dbReference type="Proteomes" id="UP000027093">
    <property type="component" value="Chromosome"/>
</dbReference>